<comment type="caution">
    <text evidence="5">The sequence shown here is derived from an EMBL/GenBank/DDBJ whole genome shotgun (WGS) entry which is preliminary data.</text>
</comment>
<evidence type="ECO:0000313" key="6">
    <source>
        <dbReference type="Proteomes" id="UP000078348"/>
    </source>
</evidence>
<evidence type="ECO:0000256" key="1">
    <source>
        <dbReference type="ARBA" id="ARBA00004123"/>
    </source>
</evidence>
<keyword evidence="2" id="KW-0539">Nucleus</keyword>
<feature type="compositionally biased region" description="Acidic residues" evidence="3">
    <location>
        <begin position="16"/>
        <end position="27"/>
    </location>
</feature>
<evidence type="ECO:0000256" key="2">
    <source>
        <dbReference type="ARBA" id="ARBA00023242"/>
    </source>
</evidence>
<dbReference type="Pfam" id="PF06203">
    <property type="entry name" value="CCT"/>
    <property type="match status" value="1"/>
</dbReference>
<protein>
    <submittedName>
        <fullName evidence="5">CCT motif containing protein</fullName>
    </submittedName>
</protein>
<dbReference type="GO" id="GO:0005634">
    <property type="term" value="C:nucleus"/>
    <property type="evidence" value="ECO:0007669"/>
    <property type="project" value="UniProtKB-SubCell"/>
</dbReference>
<dbReference type="InterPro" id="IPR010402">
    <property type="entry name" value="CCT_domain"/>
</dbReference>
<dbReference type="OrthoDB" id="153872at2759"/>
<feature type="domain" description="CCT" evidence="4">
    <location>
        <begin position="182"/>
        <end position="224"/>
    </location>
</feature>
<dbReference type="PROSITE" id="PS51017">
    <property type="entry name" value="CCT"/>
    <property type="match status" value="1"/>
</dbReference>
<keyword evidence="6" id="KW-1185">Reference proteome</keyword>
<dbReference type="PANTHER" id="PTHR31319">
    <property type="entry name" value="ZINC FINGER PROTEIN CONSTANS-LIKE 4"/>
    <property type="match status" value="1"/>
</dbReference>
<feature type="region of interest" description="Disordered" evidence="3">
    <location>
        <begin position="1"/>
        <end position="59"/>
    </location>
</feature>
<dbReference type="PANTHER" id="PTHR31319:SF77">
    <property type="entry name" value="ZINC FINGER PROTEIN CONSTANS-LIKE 4"/>
    <property type="match status" value="1"/>
</dbReference>
<dbReference type="Proteomes" id="UP000078348">
    <property type="component" value="Unassembled WGS sequence"/>
</dbReference>
<comment type="subcellular location">
    <subcellularLocation>
        <location evidence="1">Nucleus</location>
    </subcellularLocation>
</comment>
<name>A0A196SBV6_BLAHN</name>
<proteinExistence type="predicted"/>
<accession>A0A196SBV6</accession>
<dbReference type="STRING" id="478820.A0A196SBV6"/>
<evidence type="ECO:0000256" key="3">
    <source>
        <dbReference type="SAM" id="MobiDB-lite"/>
    </source>
</evidence>
<reference evidence="5 6" key="1">
    <citation type="submission" date="2016-05" db="EMBL/GenBank/DDBJ databases">
        <title>Nuclear genome of Blastocystis sp. subtype 1 NandII.</title>
        <authorList>
            <person name="Gentekaki E."/>
            <person name="Curtis B."/>
            <person name="Stairs C."/>
            <person name="Eme L."/>
            <person name="Herman E."/>
            <person name="Klimes V."/>
            <person name="Arias M.C."/>
            <person name="Elias M."/>
            <person name="Hilliou F."/>
            <person name="Klute M."/>
            <person name="Malik S.-B."/>
            <person name="Pightling A."/>
            <person name="Rachubinski R."/>
            <person name="Salas D."/>
            <person name="Schlacht A."/>
            <person name="Suga H."/>
            <person name="Archibald J."/>
            <person name="Ball S.G."/>
            <person name="Clark G."/>
            <person name="Dacks J."/>
            <person name="Van Der Giezen M."/>
            <person name="Tsaousis A."/>
            <person name="Roger A."/>
        </authorList>
    </citation>
    <scope>NUCLEOTIDE SEQUENCE [LARGE SCALE GENOMIC DNA]</scope>
    <source>
        <strain evidence="6">ATCC 50177 / NandII</strain>
    </source>
</reference>
<evidence type="ECO:0000313" key="5">
    <source>
        <dbReference type="EMBL" id="OAO14498.1"/>
    </source>
</evidence>
<dbReference type="EMBL" id="LXWW01000238">
    <property type="protein sequence ID" value="OAO14498.1"/>
    <property type="molecule type" value="Genomic_DNA"/>
</dbReference>
<sequence length="237" mass="26680">MFTFSNGLDMDGGDSLPDELDYDDLDDVNLNQNKRKRSSDDYGGFRSGSISEDPQAIKAAQERLSSGYGTYPTPPADSTYAEDNPEYMMIPAGESSYGYQSGGSVRGDGVDYATHLDPMSLNMAAQSNTMIPSMGVMDTSMLTLSASNRNEDKRLPPPGLTSIDTQAESQKKYIGIYSPESRKKRVQRFFEKRKQRVWTKKVKYDVRKNFADSRLRVKGRFVKKEDEELLRELMNLA</sequence>
<dbReference type="InterPro" id="IPR045281">
    <property type="entry name" value="CONSTANS-like"/>
</dbReference>
<dbReference type="AlphaFoldDB" id="A0A196SBV6"/>
<gene>
    <name evidence="5" type="ORF">AV274_3801</name>
</gene>
<organism evidence="5 6">
    <name type="scientific">Blastocystis sp. subtype 1 (strain ATCC 50177 / NandII)</name>
    <dbReference type="NCBI Taxonomy" id="478820"/>
    <lineage>
        <taxon>Eukaryota</taxon>
        <taxon>Sar</taxon>
        <taxon>Stramenopiles</taxon>
        <taxon>Bigyra</taxon>
        <taxon>Opalozoa</taxon>
        <taxon>Opalinata</taxon>
        <taxon>Blastocystidae</taxon>
        <taxon>Blastocystis</taxon>
    </lineage>
</organism>
<evidence type="ECO:0000259" key="4">
    <source>
        <dbReference type="PROSITE" id="PS51017"/>
    </source>
</evidence>